<keyword evidence="2" id="KW-1015">Disulfide bond</keyword>
<dbReference type="EMBL" id="JAUJFL010000001">
    <property type="protein sequence ID" value="KAK2614796.1"/>
    <property type="molecule type" value="Genomic_DNA"/>
</dbReference>
<dbReference type="InterPro" id="IPR000675">
    <property type="entry name" value="Cutinase/axe"/>
</dbReference>
<keyword evidence="3" id="KW-0732">Signal</keyword>
<dbReference type="Pfam" id="PF01083">
    <property type="entry name" value="Cutinase"/>
    <property type="match status" value="1"/>
</dbReference>
<protein>
    <recommendedName>
        <fullName evidence="6">Acetylxylan esterase 2</fullName>
    </recommendedName>
</protein>
<dbReference type="PANTHER" id="PTHR33630:SF9">
    <property type="entry name" value="CUTINASE 4"/>
    <property type="match status" value="1"/>
</dbReference>
<evidence type="ECO:0000256" key="3">
    <source>
        <dbReference type="SAM" id="SignalP"/>
    </source>
</evidence>
<reference evidence="4" key="1">
    <citation type="submission" date="2023-06" db="EMBL/GenBank/DDBJ databases">
        <authorList>
            <person name="Noh H."/>
        </authorList>
    </citation>
    <scope>NUCLEOTIDE SEQUENCE</scope>
    <source>
        <strain evidence="4">DUCC20226</strain>
    </source>
</reference>
<comment type="caution">
    <text evidence="4">The sequence shown here is derived from an EMBL/GenBank/DDBJ whole genome shotgun (WGS) entry which is preliminary data.</text>
</comment>
<dbReference type="SMART" id="SM01110">
    <property type="entry name" value="Cutinase"/>
    <property type="match status" value="1"/>
</dbReference>
<evidence type="ECO:0008006" key="6">
    <source>
        <dbReference type="Google" id="ProtNLM"/>
    </source>
</evidence>
<feature type="chain" id="PRO_5042442589" description="Acetylxylan esterase 2" evidence="3">
    <location>
        <begin position="18"/>
        <end position="251"/>
    </location>
</feature>
<dbReference type="Gene3D" id="3.40.50.1820">
    <property type="entry name" value="alpha/beta hydrolase"/>
    <property type="match status" value="1"/>
</dbReference>
<dbReference type="GO" id="GO:0052689">
    <property type="term" value="F:carboxylic ester hydrolase activity"/>
    <property type="evidence" value="ECO:0007669"/>
    <property type="project" value="UniProtKB-ARBA"/>
</dbReference>
<dbReference type="Proteomes" id="UP001265746">
    <property type="component" value="Unassembled WGS sequence"/>
</dbReference>
<evidence type="ECO:0000313" key="5">
    <source>
        <dbReference type="Proteomes" id="UP001265746"/>
    </source>
</evidence>
<name>A0AAD9ST45_PHOAM</name>
<dbReference type="InterPro" id="IPR029058">
    <property type="entry name" value="AB_hydrolase_fold"/>
</dbReference>
<keyword evidence="1" id="KW-0378">Hydrolase</keyword>
<dbReference type="SUPFAM" id="SSF53474">
    <property type="entry name" value="alpha/beta-Hydrolases"/>
    <property type="match status" value="1"/>
</dbReference>
<accession>A0AAD9ST45</accession>
<proteinExistence type="predicted"/>
<dbReference type="PANTHER" id="PTHR33630">
    <property type="entry name" value="CUTINASE RV1984C-RELATED-RELATED"/>
    <property type="match status" value="1"/>
</dbReference>
<sequence>MKTIATALVALVGPIQAAYIHLPPNSQAHSNVTPRADCSNITCTPSTGAAHIIVNRASTEAPGTGVLGSVAESIVASCPGSDIVANPYPALLDPYVESETAGVGNLTEIALQYQDCCPDSKMVLLGYSQGAQVTADFLCGRSSAGFPPTSPYSAIVAENIAAVVLMGDPSFVKGLAWDRGNASNVSFFPRLDNAACLPVAEKMISYCDSGDYFCDNGTSADALTIHESYVQVYGVDAAEYVVDKVQECSTI</sequence>
<dbReference type="AlphaFoldDB" id="A0AAD9ST45"/>
<organism evidence="4 5">
    <name type="scientific">Phomopsis amygdali</name>
    <name type="common">Fusicoccum amygdali</name>
    <dbReference type="NCBI Taxonomy" id="1214568"/>
    <lineage>
        <taxon>Eukaryota</taxon>
        <taxon>Fungi</taxon>
        <taxon>Dikarya</taxon>
        <taxon>Ascomycota</taxon>
        <taxon>Pezizomycotina</taxon>
        <taxon>Sordariomycetes</taxon>
        <taxon>Sordariomycetidae</taxon>
        <taxon>Diaporthales</taxon>
        <taxon>Diaporthaceae</taxon>
        <taxon>Diaporthe</taxon>
    </lineage>
</organism>
<keyword evidence="5" id="KW-1185">Reference proteome</keyword>
<dbReference type="EMBL" id="JAUJFL010000001">
    <property type="protein sequence ID" value="KAK2614795.1"/>
    <property type="molecule type" value="Genomic_DNA"/>
</dbReference>
<evidence type="ECO:0000313" key="4">
    <source>
        <dbReference type="EMBL" id="KAK2614795.1"/>
    </source>
</evidence>
<gene>
    <name evidence="4" type="ORF">N8I77_001597</name>
</gene>
<evidence type="ECO:0000256" key="1">
    <source>
        <dbReference type="ARBA" id="ARBA00022801"/>
    </source>
</evidence>
<evidence type="ECO:0000256" key="2">
    <source>
        <dbReference type="ARBA" id="ARBA00023157"/>
    </source>
</evidence>
<feature type="signal peptide" evidence="3">
    <location>
        <begin position="1"/>
        <end position="17"/>
    </location>
</feature>